<gene>
    <name evidence="1" type="ORF">A1OE_294</name>
</gene>
<keyword evidence="2" id="KW-1185">Reference proteome</keyword>
<accession>K7YPK3</accession>
<dbReference type="KEGG" id="thal:A1OE_294"/>
<dbReference type="Proteomes" id="UP000010077">
    <property type="component" value="Chromosome"/>
</dbReference>
<sequence length="49" mass="6128">MFKITISSKWHPKRFKIIQFYWVHKILLNYIIYMKKQIIIIMSCLLKIN</sequence>
<evidence type="ECO:0000313" key="1">
    <source>
        <dbReference type="EMBL" id="AFX98494.1"/>
    </source>
</evidence>
<organism evidence="1 2">
    <name type="scientific">Candidatus Endolissoclinum faulkneri L2</name>
    <dbReference type="NCBI Taxonomy" id="1193729"/>
    <lineage>
        <taxon>Bacteria</taxon>
        <taxon>Pseudomonadati</taxon>
        <taxon>Pseudomonadota</taxon>
        <taxon>Alphaproteobacteria</taxon>
        <taxon>Rhodospirillales</taxon>
        <taxon>Rhodospirillaceae</taxon>
        <taxon>Candidatus Endolissoclinum</taxon>
    </lineage>
</organism>
<dbReference type="EMBL" id="CP003539">
    <property type="protein sequence ID" value="AFX98494.1"/>
    <property type="molecule type" value="Genomic_DNA"/>
</dbReference>
<dbReference type="STRING" id="1193729.A1OE_294"/>
<reference evidence="1 2" key="1">
    <citation type="journal article" date="2012" name="Proc. Natl. Acad. Sci. U.S.A.">
        <title>Genome streamlining and chemical defense in a coral reef symbiosis.</title>
        <authorList>
            <person name="Kwan J.C."/>
            <person name="Donia M.S."/>
            <person name="Han A.W."/>
            <person name="Hirose E."/>
            <person name="Haygood M.G."/>
            <person name="Schmidt E.W."/>
        </authorList>
    </citation>
    <scope>NUCLEOTIDE SEQUENCE [LARGE SCALE GENOMIC DNA]</scope>
    <source>
        <strain evidence="1 2">L2</strain>
    </source>
</reference>
<evidence type="ECO:0000313" key="2">
    <source>
        <dbReference type="Proteomes" id="UP000010077"/>
    </source>
</evidence>
<dbReference type="HOGENOM" id="CLU_3133505_0_0_5"/>
<dbReference type="AlphaFoldDB" id="K7YPK3"/>
<proteinExistence type="predicted"/>
<protein>
    <submittedName>
        <fullName evidence="1">Uncharacterized protein</fullName>
    </submittedName>
</protein>
<name>K7YPK3_9PROT</name>